<evidence type="ECO:0000256" key="5">
    <source>
        <dbReference type="ARBA" id="ARBA00022801"/>
    </source>
</evidence>
<feature type="domain" description="Amidohydrolase-related" evidence="7">
    <location>
        <begin position="48"/>
        <end position="394"/>
    </location>
</feature>
<dbReference type="SUPFAM" id="SSF51338">
    <property type="entry name" value="Composite domain of metallo-dependent hydrolases"/>
    <property type="match status" value="1"/>
</dbReference>
<dbReference type="GO" id="GO:0004151">
    <property type="term" value="F:dihydroorotase activity"/>
    <property type="evidence" value="ECO:0007669"/>
    <property type="project" value="UniProtKB-EC"/>
</dbReference>
<dbReference type="PaxDb" id="195103-CPF_1385"/>
<comment type="cofactor">
    <cofactor evidence="1">
        <name>Zn(2+)</name>
        <dbReference type="ChEBI" id="CHEBI:29105"/>
    </cofactor>
</comment>
<dbReference type="CDD" id="cd01317">
    <property type="entry name" value="DHOase_IIa"/>
    <property type="match status" value="1"/>
</dbReference>
<comment type="function">
    <text evidence="2">Catalyzes the reversible cyclization of carbamoyl aspartate to dihydroorotate.</text>
</comment>
<dbReference type="GO" id="GO:0004038">
    <property type="term" value="F:allantoinase activity"/>
    <property type="evidence" value="ECO:0007669"/>
    <property type="project" value="TreeGrafter"/>
</dbReference>
<dbReference type="InterPro" id="IPR032466">
    <property type="entry name" value="Metal_Hydrolase"/>
</dbReference>
<dbReference type="InterPro" id="IPR006680">
    <property type="entry name" value="Amidohydro-rel"/>
</dbReference>
<evidence type="ECO:0000256" key="6">
    <source>
        <dbReference type="ARBA" id="ARBA00022975"/>
    </source>
</evidence>
<dbReference type="InterPro" id="IPR050138">
    <property type="entry name" value="DHOase/Allantoinase_Hydrolase"/>
</dbReference>
<dbReference type="Gene3D" id="3.20.20.140">
    <property type="entry name" value="Metal-dependent hydrolases"/>
    <property type="match status" value="1"/>
</dbReference>
<evidence type="ECO:0000259" key="7">
    <source>
        <dbReference type="Pfam" id="PF01979"/>
    </source>
</evidence>
<dbReference type="Proteomes" id="UP000001823">
    <property type="component" value="Chromosome"/>
</dbReference>
<dbReference type="RefSeq" id="WP_011590688.1">
    <property type="nucleotide sequence ID" value="NC_008261.1"/>
</dbReference>
<evidence type="ECO:0000256" key="3">
    <source>
        <dbReference type="ARBA" id="ARBA00010286"/>
    </source>
</evidence>
<dbReference type="eggNOG" id="COG0044">
    <property type="taxonomic scope" value="Bacteria"/>
</dbReference>
<dbReference type="PANTHER" id="PTHR43668">
    <property type="entry name" value="ALLANTOINASE"/>
    <property type="match status" value="1"/>
</dbReference>
<protein>
    <submittedName>
        <fullName evidence="8">Dihydroorotase, multifunctional complex type</fullName>
        <ecNumber evidence="8">3.5.2.3</ecNumber>
    </submittedName>
</protein>
<dbReference type="KEGG" id="cpf:CPF_1385"/>
<comment type="similarity">
    <text evidence="3">Belongs to the metallo-dependent hydrolases superfamily. DHOase family. Class I DHOase subfamily.</text>
</comment>
<dbReference type="InterPro" id="IPR002195">
    <property type="entry name" value="Dihydroorotase_CS"/>
</dbReference>
<dbReference type="PANTHER" id="PTHR43668:SF2">
    <property type="entry name" value="ALLANTOINASE"/>
    <property type="match status" value="1"/>
</dbReference>
<dbReference type="GO" id="GO:0046872">
    <property type="term" value="F:metal ion binding"/>
    <property type="evidence" value="ECO:0007669"/>
    <property type="project" value="UniProtKB-KW"/>
</dbReference>
<dbReference type="GO" id="GO:0006221">
    <property type="term" value="P:pyrimidine nucleotide biosynthetic process"/>
    <property type="evidence" value="ECO:0007669"/>
    <property type="project" value="UniProtKB-KW"/>
</dbReference>
<dbReference type="GeneID" id="93002298"/>
<keyword evidence="5 8" id="KW-0378">Hydrolase</keyword>
<dbReference type="Pfam" id="PF01979">
    <property type="entry name" value="Amidohydro_1"/>
    <property type="match status" value="1"/>
</dbReference>
<accession>A0A0H2YTX4</accession>
<dbReference type="EMBL" id="CP000246">
    <property type="protein sequence ID" value="ABG84492.1"/>
    <property type="molecule type" value="Genomic_DNA"/>
</dbReference>
<keyword evidence="4" id="KW-0479">Metal-binding</keyword>
<dbReference type="PROSITE" id="PS00483">
    <property type="entry name" value="DIHYDROOROTASE_2"/>
    <property type="match status" value="1"/>
</dbReference>
<dbReference type="AlphaFoldDB" id="A0A0H2YTX4"/>
<keyword evidence="6" id="KW-0665">Pyrimidine biosynthesis</keyword>
<dbReference type="SUPFAM" id="SSF51556">
    <property type="entry name" value="Metallo-dependent hydrolases"/>
    <property type="match status" value="1"/>
</dbReference>
<name>A0A0H2YTX4_CLOP1</name>
<organism evidence="8 9">
    <name type="scientific">Clostridium perfringens (strain ATCC 13124 / DSM 756 / JCM 1290 / NCIMB 6125 / NCTC 8237 / Type A)</name>
    <dbReference type="NCBI Taxonomy" id="195103"/>
    <lineage>
        <taxon>Bacteria</taxon>
        <taxon>Bacillati</taxon>
        <taxon>Bacillota</taxon>
        <taxon>Clostridia</taxon>
        <taxon>Eubacteriales</taxon>
        <taxon>Clostridiaceae</taxon>
        <taxon>Clostridium</taxon>
    </lineage>
</organism>
<dbReference type="GO" id="GO:0005737">
    <property type="term" value="C:cytoplasm"/>
    <property type="evidence" value="ECO:0007669"/>
    <property type="project" value="TreeGrafter"/>
</dbReference>
<evidence type="ECO:0000313" key="9">
    <source>
        <dbReference type="Proteomes" id="UP000001823"/>
    </source>
</evidence>
<dbReference type="InterPro" id="IPR004722">
    <property type="entry name" value="DHOase"/>
</dbReference>
<dbReference type="NCBIfam" id="TIGR00857">
    <property type="entry name" value="pyrC_multi"/>
    <property type="match status" value="1"/>
</dbReference>
<gene>
    <name evidence="8" type="primary">pyrC</name>
    <name evidence="8" type="ordered locus">CPF_1385</name>
</gene>
<evidence type="ECO:0000256" key="2">
    <source>
        <dbReference type="ARBA" id="ARBA00002368"/>
    </source>
</evidence>
<proteinExistence type="inferred from homology"/>
<evidence type="ECO:0000313" key="8">
    <source>
        <dbReference type="EMBL" id="ABG84492.1"/>
    </source>
</evidence>
<dbReference type="HOGENOM" id="CLU_015572_1_2_9"/>
<evidence type="ECO:0000256" key="1">
    <source>
        <dbReference type="ARBA" id="ARBA00001947"/>
    </source>
</evidence>
<dbReference type="STRING" id="195103.CPF_1385"/>
<dbReference type="InterPro" id="IPR011059">
    <property type="entry name" value="Metal-dep_hydrolase_composite"/>
</dbReference>
<sequence length="399" mass="44850">MNLLIKNVNLIDESNNFFGDIYIEKGVIKELGTELNKECETLDGKGLVLMPAFIDTHAHFRDPGFEYKEDIESGSKAAVRGGYTTVTLMPNTKPVCSSKEILDYVVNKGKEVGLVDLYQTVSITKNLSGEEINHLREFEGNPNVKAITDDGKGVSDSKIMMEAMKIAKENNWIVMSHAESPEFSKVDMRLAENMMTWRDITLAKFVDCRLHMSHVSTKEAMKYIIEGKNDGVKVTCEITPHHLALNNKISNYRVNPPIREEEDVNFLIKAIKMNYVYCIGTDHAPHSKEDKEKGAPGMIGIEQAFSICYTKLVKENHISLNKLSQLMSGNAAKLLNINKGKLQPGFLGDLVLIDLNKKRIFKEEDIVSRSKNTPFNGMEFYGDVVVTIKNGKIVYKGEF</sequence>
<reference evidence="8 9" key="1">
    <citation type="journal article" date="2006" name="Genome Res.">
        <title>Skewed genomic variability in strains of the toxigenic bacterial pathogen, Clostridium perfringens.</title>
        <authorList>
            <person name="Myers G.S."/>
            <person name="Rasko D.A."/>
            <person name="Cheung J.K."/>
            <person name="Ravel J."/>
            <person name="Seshadri R."/>
            <person name="Deboy R.T."/>
            <person name="Ren Q."/>
            <person name="Varga J."/>
            <person name="Awad M.M."/>
            <person name="Brinkac L.M."/>
            <person name="Daugherty S.C."/>
            <person name="Haft D.H."/>
            <person name="Dodson R.J."/>
            <person name="Madupu R."/>
            <person name="Nelson W.C."/>
            <person name="Rosovitz M.J."/>
            <person name="Sullivan S.A."/>
            <person name="Khouri H."/>
            <person name="Dimitrov G.I."/>
            <person name="Watkins K.L."/>
            <person name="Mulligan S."/>
            <person name="Benton J."/>
            <person name="Radune D."/>
            <person name="Fisher D.J."/>
            <person name="Atkins H.S."/>
            <person name="Hiscox T."/>
            <person name="Jost B.H."/>
            <person name="Billington S.J."/>
            <person name="Songer J.G."/>
            <person name="McClane B.A."/>
            <person name="Titball R.W."/>
            <person name="Rood J.I."/>
            <person name="Melville S.B."/>
            <person name="Paulsen I.T."/>
        </authorList>
    </citation>
    <scope>NUCLEOTIDE SEQUENCE [LARGE SCALE GENOMIC DNA]</scope>
    <source>
        <strain evidence="9">ATCC 13124 / DSM 756 / JCM 1290 / NCIMB 6125 / NCTC 8237 / S 107 / Type A</strain>
    </source>
</reference>
<evidence type="ECO:0000256" key="4">
    <source>
        <dbReference type="ARBA" id="ARBA00022723"/>
    </source>
</evidence>
<keyword evidence="9" id="KW-1185">Reference proteome</keyword>
<dbReference type="EC" id="3.5.2.3" evidence="8"/>
<dbReference type="GO" id="GO:0006145">
    <property type="term" value="P:purine nucleobase catabolic process"/>
    <property type="evidence" value="ECO:0007669"/>
    <property type="project" value="TreeGrafter"/>
</dbReference>